<accession>A0ABY8H8W3</accession>
<feature type="region of interest" description="RNA binding; important for wobble base 34 recognition" evidence="5">
    <location>
        <begin position="362"/>
        <end position="366"/>
    </location>
</feature>
<evidence type="ECO:0000256" key="1">
    <source>
        <dbReference type="ARBA" id="ARBA00022676"/>
    </source>
</evidence>
<dbReference type="NCBIfam" id="TIGR00449">
    <property type="entry name" value="tgt_general"/>
    <property type="match status" value="2"/>
</dbReference>
<keyword evidence="5" id="KW-0479">Metal-binding</keyword>
<name>A0ABY8H8W3_9MICC</name>
<feature type="binding site" evidence="5">
    <location>
        <begin position="128"/>
        <end position="132"/>
    </location>
    <ligand>
        <name>substrate</name>
    </ligand>
</feature>
<comment type="function">
    <text evidence="5">Catalyzes the base-exchange of a guanine (G) residue with the queuine precursor 7-aminomethyl-7-deazaguanine (PreQ1) at position 34 (anticodon wobble position) in tRNAs with GU(N) anticodons (tRNA-Asp, -Asn, -His and -Tyr). Catalysis occurs through a double-displacement mechanism. The nucleophile active site attacks the C1' of nucleotide 34 to detach the guanine base from the RNA, forming a covalent enzyme-RNA intermediate. The proton acceptor active site deprotonates the incoming PreQ1, allowing a nucleophilic attack on the C1' of the ribose to form the product. After dissociation, two additional enzymatic reactions on the tRNA convert PreQ1 to queuine (Q), resulting in the hypermodified nucleoside queuosine (7-(((4,5-cis-dihydroxy-2-cyclopenten-1-yl)amino)methyl)-7-deazaguanosine).</text>
</comment>
<dbReference type="RefSeq" id="WP_278158446.1">
    <property type="nucleotide sequence ID" value="NZ_CP121252.1"/>
</dbReference>
<evidence type="ECO:0000259" key="7">
    <source>
        <dbReference type="Pfam" id="PF01702"/>
    </source>
</evidence>
<dbReference type="InterPro" id="IPR036511">
    <property type="entry name" value="TGT-like_sf"/>
</dbReference>
<evidence type="ECO:0000256" key="2">
    <source>
        <dbReference type="ARBA" id="ARBA00022679"/>
    </source>
</evidence>
<reference evidence="8 9" key="1">
    <citation type="submission" date="2023-04" db="EMBL/GenBank/DDBJ databases">
        <title>Funneling lignin-derived compounds into biodiesel using alkali-halophilic Citricoccus sp. P2.</title>
        <authorList>
            <person name="Luo C.-B."/>
        </authorList>
    </citation>
    <scope>NUCLEOTIDE SEQUENCE [LARGE SCALE GENOMIC DNA]</scope>
    <source>
        <strain evidence="8 9">P2</strain>
    </source>
</reference>
<keyword evidence="9" id="KW-1185">Reference proteome</keyword>
<keyword evidence="2 5" id="KW-0808">Transferase</keyword>
<organism evidence="8 9">
    <name type="scientific">Citricoccus muralis</name>
    <dbReference type="NCBI Taxonomy" id="169134"/>
    <lineage>
        <taxon>Bacteria</taxon>
        <taxon>Bacillati</taxon>
        <taxon>Actinomycetota</taxon>
        <taxon>Actinomycetes</taxon>
        <taxon>Micrococcales</taxon>
        <taxon>Micrococcaceae</taxon>
        <taxon>Citricoccus</taxon>
    </lineage>
</organism>
<evidence type="ECO:0000256" key="3">
    <source>
        <dbReference type="ARBA" id="ARBA00022694"/>
    </source>
</evidence>
<feature type="binding site" evidence="5">
    <location>
        <position position="261"/>
    </location>
    <ligand>
        <name>substrate</name>
    </ligand>
</feature>
<comment type="caution">
    <text evidence="5">Lacks conserved residue(s) required for the propagation of feature annotation.</text>
</comment>
<dbReference type="InterPro" id="IPR004803">
    <property type="entry name" value="TGT"/>
</dbReference>
<feature type="binding site" evidence="5">
    <location>
        <position position="397"/>
    </location>
    <ligand>
        <name>Zn(2+)</name>
        <dbReference type="ChEBI" id="CHEBI:29105"/>
    </ligand>
</feature>
<comment type="cofactor">
    <cofactor evidence="5">
        <name>Zn(2+)</name>
        <dbReference type="ChEBI" id="CHEBI:29105"/>
    </cofactor>
    <text evidence="5">Binds 1 zinc ion per subunit.</text>
</comment>
<keyword evidence="1 5" id="KW-0328">Glycosyltransferase</keyword>
<evidence type="ECO:0000313" key="8">
    <source>
        <dbReference type="EMBL" id="WFP17140.1"/>
    </source>
</evidence>
<dbReference type="SUPFAM" id="SSF51713">
    <property type="entry name" value="tRNA-guanine transglycosylase"/>
    <property type="match status" value="1"/>
</dbReference>
<dbReference type="GO" id="GO:0016757">
    <property type="term" value="F:glycosyltransferase activity"/>
    <property type="evidence" value="ECO:0007669"/>
    <property type="project" value="UniProtKB-KW"/>
</dbReference>
<gene>
    <name evidence="5" type="primary">tgt</name>
    <name evidence="8" type="ORF">P8192_03165</name>
</gene>
<protein>
    <recommendedName>
        <fullName evidence="5">Queuine tRNA-ribosyltransferase</fullName>
        <ecNumber evidence="5">2.4.2.29</ecNumber>
    </recommendedName>
    <alternativeName>
        <fullName evidence="5">Guanine insertion enzyme</fullName>
    </alternativeName>
    <alternativeName>
        <fullName evidence="5">tRNA-guanine transglycosylase</fullName>
    </alternativeName>
</protein>
<comment type="catalytic activity">
    <reaction evidence="5">
        <text>7-aminomethyl-7-carbaguanine + guanosine(34) in tRNA = 7-aminomethyl-7-carbaguanosine(34) in tRNA + guanine</text>
        <dbReference type="Rhea" id="RHEA:24104"/>
        <dbReference type="Rhea" id="RHEA-COMP:10341"/>
        <dbReference type="Rhea" id="RHEA-COMP:10342"/>
        <dbReference type="ChEBI" id="CHEBI:16235"/>
        <dbReference type="ChEBI" id="CHEBI:58703"/>
        <dbReference type="ChEBI" id="CHEBI:74269"/>
        <dbReference type="ChEBI" id="CHEBI:82833"/>
        <dbReference type="EC" id="2.4.2.29"/>
    </reaction>
</comment>
<feature type="binding site" evidence="5">
    <location>
        <position position="395"/>
    </location>
    <ligand>
        <name>Zn(2+)</name>
        <dbReference type="ChEBI" id="CHEBI:29105"/>
    </ligand>
</feature>
<dbReference type="InterPro" id="IPR002616">
    <property type="entry name" value="tRNA_ribo_trans-like"/>
</dbReference>
<dbReference type="Proteomes" id="UP001219037">
    <property type="component" value="Chromosome"/>
</dbReference>
<keyword evidence="4 5" id="KW-0671">Queuosine biosynthesis</keyword>
<feature type="region of interest" description="Disordered" evidence="6">
    <location>
        <begin position="1"/>
        <end position="33"/>
    </location>
</feature>
<feature type="active site" description="Nucleophile" evidence="5">
    <location>
        <position position="357"/>
    </location>
</feature>
<keyword evidence="3 5" id="KW-0819">tRNA processing</keyword>
<comment type="similarity">
    <text evidence="5">Belongs to the queuine tRNA-ribosyltransferase family.</text>
</comment>
<dbReference type="InterPro" id="IPR050076">
    <property type="entry name" value="ArchSynthase1/Queuine_TRR"/>
</dbReference>
<evidence type="ECO:0000313" key="9">
    <source>
        <dbReference type="Proteomes" id="UP001219037"/>
    </source>
</evidence>
<dbReference type="PANTHER" id="PTHR46499">
    <property type="entry name" value="QUEUINE TRNA-RIBOSYLTRANSFERASE"/>
    <property type="match status" value="1"/>
</dbReference>
<sequence length="460" mass="50446">MEPVPTDADAAQNVTNQTAAAARQPAQPSPRDFSFRVEHRLTGDDGAPRHGRTGTIVTPHGIIQTPAFIPVATQATVKAVLPEAMAELGAQALLANAYHLYLQPGPDLLDEAGGLGRFMNWPGPTFTDSGGFQVMSLGSGFKKVIDMSGPKKVETVGSDDAVAPGKERLAHVDDDGVWFKSHLNGDRHRFNPEVSISIQHQLGADIMFAFDELTTLYNSRGYQEEALERTRLWAQRCLDEHARLTRERSDRPYQALFGVIQGAQYEDLRRKACADLAAMTTEFNAHSDGATSTTAETSISSGFDGYGIGGALEKKNLGTIVNWCADVLPENKPRHLLGISEPDDIFAAVEAGADTFDCVSPTRVARTGAFYTEKGRFNLPGAKYTRDFSPLQEGCDCYTCAHYTRAYLRHLIKAKEMVAHTLISIHNERFTVRLVDRVRASIADGTFYELKNEVLGQYYG</sequence>
<evidence type="ECO:0000256" key="5">
    <source>
        <dbReference type="HAMAP-Rule" id="MF_00168"/>
    </source>
</evidence>
<proteinExistence type="inferred from homology"/>
<feature type="binding site" evidence="5">
    <location>
        <position position="426"/>
    </location>
    <ligand>
        <name>Zn(2+)</name>
        <dbReference type="ChEBI" id="CHEBI:29105"/>
    </ligand>
</feature>
<feature type="binding site" evidence="5">
    <location>
        <position position="310"/>
    </location>
    <ligand>
        <name>substrate</name>
    </ligand>
</feature>
<dbReference type="EC" id="2.4.2.29" evidence="5"/>
<feature type="compositionally biased region" description="Low complexity" evidence="6">
    <location>
        <begin position="8"/>
        <end position="31"/>
    </location>
</feature>
<comment type="subunit">
    <text evidence="5">Homodimer. Within each dimer, one monomer is responsible for RNA recognition and catalysis, while the other monomer binds to the replacement base PreQ1.</text>
</comment>
<dbReference type="PANTHER" id="PTHR46499:SF1">
    <property type="entry name" value="QUEUINE TRNA-RIBOSYLTRANSFERASE"/>
    <property type="match status" value="1"/>
</dbReference>
<dbReference type="EMBL" id="CP121252">
    <property type="protein sequence ID" value="WFP17140.1"/>
    <property type="molecule type" value="Genomic_DNA"/>
</dbReference>
<evidence type="ECO:0000256" key="4">
    <source>
        <dbReference type="ARBA" id="ARBA00022785"/>
    </source>
</evidence>
<evidence type="ECO:0000256" key="6">
    <source>
        <dbReference type="SAM" id="MobiDB-lite"/>
    </source>
</evidence>
<dbReference type="HAMAP" id="MF_00168">
    <property type="entry name" value="Q_tRNA_Tgt"/>
    <property type="match status" value="1"/>
</dbReference>
<dbReference type="Gene3D" id="3.20.20.105">
    <property type="entry name" value="Queuine tRNA-ribosyltransferase-like"/>
    <property type="match status" value="1"/>
</dbReference>
<keyword evidence="5" id="KW-0862">Zinc</keyword>
<feature type="domain" description="tRNA-guanine(15) transglycosylase-like" evidence="7">
    <location>
        <begin position="51"/>
        <end position="459"/>
    </location>
</feature>
<dbReference type="Pfam" id="PF01702">
    <property type="entry name" value="TGT"/>
    <property type="match status" value="1"/>
</dbReference>
<feature type="active site" description="Proton acceptor" evidence="5">
    <location>
        <position position="128"/>
    </location>
</feature>
<comment type="pathway">
    <text evidence="5">tRNA modification; tRNA-queuosine biosynthesis.</text>
</comment>
<feature type="binding site" evidence="5">
    <location>
        <position position="211"/>
    </location>
    <ligand>
        <name>substrate</name>
    </ligand>
</feature>
<feature type="binding site" evidence="5">
    <location>
        <position position="400"/>
    </location>
    <ligand>
        <name>Zn(2+)</name>
        <dbReference type="ChEBI" id="CHEBI:29105"/>
    </ligand>
</feature>